<dbReference type="RefSeq" id="WP_077027619.1">
    <property type="nucleotide sequence ID" value="NZ_CP017641.1"/>
</dbReference>
<gene>
    <name evidence="4" type="primary">hupR1_4</name>
    <name evidence="4" type="ORF">Fuma_06303</name>
</gene>
<name>A0A1P8WRE5_9PLAN</name>
<dbReference type="InterPro" id="IPR001789">
    <property type="entry name" value="Sig_transdc_resp-reg_receiver"/>
</dbReference>
<reference evidence="4 5" key="1">
    <citation type="journal article" date="2016" name="Front. Microbiol.">
        <title>Fuerstia marisgermanicae gen. nov., sp. nov., an Unusual Member of the Phylum Planctomycetes from the German Wadden Sea.</title>
        <authorList>
            <person name="Kohn T."/>
            <person name="Heuer A."/>
            <person name="Jogler M."/>
            <person name="Vollmers J."/>
            <person name="Boedeker C."/>
            <person name="Bunk B."/>
            <person name="Rast P."/>
            <person name="Borchert D."/>
            <person name="Glockner I."/>
            <person name="Freese H.M."/>
            <person name="Klenk H.P."/>
            <person name="Overmann J."/>
            <person name="Kaster A.K."/>
            <person name="Rohde M."/>
            <person name="Wiegand S."/>
            <person name="Jogler C."/>
        </authorList>
    </citation>
    <scope>NUCLEOTIDE SEQUENCE [LARGE SCALE GENOMIC DNA]</scope>
    <source>
        <strain evidence="4 5">NH11</strain>
    </source>
</reference>
<dbReference type="InterPro" id="IPR050595">
    <property type="entry name" value="Bact_response_regulator"/>
</dbReference>
<dbReference type="InterPro" id="IPR011006">
    <property type="entry name" value="CheY-like_superfamily"/>
</dbReference>
<dbReference type="SMART" id="SM00448">
    <property type="entry name" value="REC"/>
    <property type="match status" value="1"/>
</dbReference>
<feature type="domain" description="Response regulatory" evidence="3">
    <location>
        <begin position="8"/>
        <end position="122"/>
    </location>
</feature>
<proteinExistence type="predicted"/>
<dbReference type="GO" id="GO:0000160">
    <property type="term" value="P:phosphorelay signal transduction system"/>
    <property type="evidence" value="ECO:0007669"/>
    <property type="project" value="InterPro"/>
</dbReference>
<evidence type="ECO:0000313" key="4">
    <source>
        <dbReference type="EMBL" id="APZ96630.1"/>
    </source>
</evidence>
<evidence type="ECO:0000256" key="2">
    <source>
        <dbReference type="PROSITE-ProRule" id="PRU00169"/>
    </source>
</evidence>
<dbReference type="OrthoDB" id="9802066at2"/>
<accession>A0A1P8WRE5</accession>
<protein>
    <submittedName>
        <fullName evidence="4">Hydrogenase transcriptional regulatory protein hupR1</fullName>
    </submittedName>
</protein>
<dbReference type="PANTHER" id="PTHR44591:SF19">
    <property type="entry name" value="TWO-COMPONENT RESPONSE REGULATOR-RELATED"/>
    <property type="match status" value="1"/>
</dbReference>
<dbReference type="Gene3D" id="3.40.50.2300">
    <property type="match status" value="1"/>
</dbReference>
<evidence type="ECO:0000256" key="1">
    <source>
        <dbReference type="ARBA" id="ARBA00022553"/>
    </source>
</evidence>
<organism evidence="4 5">
    <name type="scientific">Fuerstiella marisgermanici</name>
    <dbReference type="NCBI Taxonomy" id="1891926"/>
    <lineage>
        <taxon>Bacteria</taxon>
        <taxon>Pseudomonadati</taxon>
        <taxon>Planctomycetota</taxon>
        <taxon>Planctomycetia</taxon>
        <taxon>Planctomycetales</taxon>
        <taxon>Planctomycetaceae</taxon>
        <taxon>Fuerstiella</taxon>
    </lineage>
</organism>
<sequence length="189" mass="20865">MSTDTKPPILIVDDEPDVLFSLKGLLRHDFQLHTAESGEEALKILQQHSIHVIMTDQRMPGMTGTELMQHARAEFPEAVRIVFTGYADIKAVVEAINSGGLYKYITKPWDPDELIATLHRAAKRYRQHATKLKFADDLRTFVNDVAGLAEAKGISDSAEFTALLDRGRQLEAHANALSDSPLADGAANE</sequence>
<dbReference type="PROSITE" id="PS50110">
    <property type="entry name" value="RESPONSE_REGULATORY"/>
    <property type="match status" value="1"/>
</dbReference>
<keyword evidence="5" id="KW-1185">Reference proteome</keyword>
<dbReference type="PANTHER" id="PTHR44591">
    <property type="entry name" value="STRESS RESPONSE REGULATOR PROTEIN 1"/>
    <property type="match status" value="1"/>
</dbReference>
<evidence type="ECO:0000313" key="5">
    <source>
        <dbReference type="Proteomes" id="UP000187735"/>
    </source>
</evidence>
<dbReference type="Pfam" id="PF00072">
    <property type="entry name" value="Response_reg"/>
    <property type="match status" value="1"/>
</dbReference>
<evidence type="ECO:0000259" key="3">
    <source>
        <dbReference type="PROSITE" id="PS50110"/>
    </source>
</evidence>
<feature type="modified residue" description="4-aspartylphosphate" evidence="2">
    <location>
        <position position="56"/>
    </location>
</feature>
<dbReference type="Proteomes" id="UP000187735">
    <property type="component" value="Chromosome"/>
</dbReference>
<dbReference type="KEGG" id="fmr:Fuma_06303"/>
<dbReference type="STRING" id="1891926.Fuma_06303"/>
<dbReference type="AlphaFoldDB" id="A0A1P8WRE5"/>
<dbReference type="SUPFAM" id="SSF52172">
    <property type="entry name" value="CheY-like"/>
    <property type="match status" value="1"/>
</dbReference>
<dbReference type="EMBL" id="CP017641">
    <property type="protein sequence ID" value="APZ96630.1"/>
    <property type="molecule type" value="Genomic_DNA"/>
</dbReference>
<dbReference type="CDD" id="cd17569">
    <property type="entry name" value="REC_HupR-like"/>
    <property type="match status" value="1"/>
</dbReference>
<keyword evidence="1 2" id="KW-0597">Phosphoprotein</keyword>